<dbReference type="OrthoDB" id="7066570at2"/>
<dbReference type="RefSeq" id="WP_091120601.1">
    <property type="nucleotide sequence ID" value="NZ_FMBA01000006.1"/>
</dbReference>
<organism evidence="2 3">
    <name type="scientific">Gilliamella intestini</name>
    <dbReference type="NCBI Taxonomy" id="1798183"/>
    <lineage>
        <taxon>Bacteria</taxon>
        <taxon>Pseudomonadati</taxon>
        <taxon>Pseudomonadota</taxon>
        <taxon>Gammaproteobacteria</taxon>
        <taxon>Orbales</taxon>
        <taxon>Orbaceae</taxon>
        <taxon>Gilliamella</taxon>
    </lineage>
</organism>
<keyword evidence="1" id="KW-1133">Transmembrane helix</keyword>
<dbReference type="AlphaFoldDB" id="A0A1C3ZR30"/>
<gene>
    <name evidence="2" type="ORF">GA0061080_100637</name>
</gene>
<name>A0A1C3ZR30_9GAMM</name>
<keyword evidence="1" id="KW-0472">Membrane</keyword>
<dbReference type="Proteomes" id="UP000199698">
    <property type="component" value="Unassembled WGS sequence"/>
</dbReference>
<sequence>MPIFRIISITSGLILTVSSIYEAQKVVGKKCNEYALSTNQNIAARVITSFVVLAAIGGTISNVIKSIYK</sequence>
<dbReference type="EMBL" id="FMBA01000006">
    <property type="protein sequence ID" value="SCB84907.1"/>
    <property type="molecule type" value="Genomic_DNA"/>
</dbReference>
<evidence type="ECO:0000313" key="3">
    <source>
        <dbReference type="Proteomes" id="UP000199698"/>
    </source>
</evidence>
<keyword evidence="3" id="KW-1185">Reference proteome</keyword>
<evidence type="ECO:0000256" key="1">
    <source>
        <dbReference type="SAM" id="Phobius"/>
    </source>
</evidence>
<feature type="transmembrane region" description="Helical" evidence="1">
    <location>
        <begin position="46"/>
        <end position="64"/>
    </location>
</feature>
<dbReference type="STRING" id="1798183.GA0061080_100637"/>
<reference evidence="3" key="1">
    <citation type="submission" date="2016-08" db="EMBL/GenBank/DDBJ databases">
        <authorList>
            <person name="Varghese N."/>
            <person name="Submissions Spin"/>
        </authorList>
    </citation>
    <scope>NUCLEOTIDE SEQUENCE [LARGE SCALE GENOMIC DNA]</scope>
    <source>
        <strain evidence="3">R-53144</strain>
    </source>
</reference>
<keyword evidence="1" id="KW-0812">Transmembrane</keyword>
<accession>A0A1C3ZR30</accession>
<proteinExistence type="predicted"/>
<protein>
    <submittedName>
        <fullName evidence="2">Uncharacterized protein</fullName>
    </submittedName>
</protein>
<evidence type="ECO:0000313" key="2">
    <source>
        <dbReference type="EMBL" id="SCB84907.1"/>
    </source>
</evidence>